<dbReference type="InterPro" id="IPR051163">
    <property type="entry name" value="Sodium:Solute_Symporter_SSF"/>
</dbReference>
<evidence type="ECO:0000256" key="6">
    <source>
        <dbReference type="ARBA" id="ARBA00022989"/>
    </source>
</evidence>
<comment type="caution">
    <text evidence="13">The sequence shown here is derived from an EMBL/GenBank/DDBJ whole genome shotgun (WGS) entry which is preliminary data.</text>
</comment>
<protein>
    <submittedName>
        <fullName evidence="13">Sodium:solute symporter</fullName>
    </submittedName>
</protein>
<evidence type="ECO:0000256" key="3">
    <source>
        <dbReference type="ARBA" id="ARBA00022448"/>
    </source>
</evidence>
<evidence type="ECO:0000256" key="2">
    <source>
        <dbReference type="ARBA" id="ARBA00006434"/>
    </source>
</evidence>
<evidence type="ECO:0000256" key="5">
    <source>
        <dbReference type="ARBA" id="ARBA00022692"/>
    </source>
</evidence>
<evidence type="ECO:0000256" key="4">
    <source>
        <dbReference type="ARBA" id="ARBA00022475"/>
    </source>
</evidence>
<dbReference type="RefSeq" id="WP_151167061.1">
    <property type="nucleotide sequence ID" value="NZ_WACR01000004.1"/>
</dbReference>
<evidence type="ECO:0000256" key="10">
    <source>
        <dbReference type="ARBA" id="ARBA00023201"/>
    </source>
</evidence>
<feature type="transmembrane region" description="Helical" evidence="12">
    <location>
        <begin position="272"/>
        <end position="297"/>
    </location>
</feature>
<evidence type="ECO:0000256" key="11">
    <source>
        <dbReference type="RuleBase" id="RU362091"/>
    </source>
</evidence>
<dbReference type="InterPro" id="IPR038377">
    <property type="entry name" value="Na/Glc_symporter_sf"/>
</dbReference>
<dbReference type="InterPro" id="IPR001734">
    <property type="entry name" value="Na/solute_symporter"/>
</dbReference>
<gene>
    <name evidence="13" type="ORF">F3059_05140</name>
</gene>
<keyword evidence="9 12" id="KW-0472">Membrane</keyword>
<feature type="transmembrane region" description="Helical" evidence="12">
    <location>
        <begin position="41"/>
        <end position="64"/>
    </location>
</feature>
<dbReference type="PROSITE" id="PS50283">
    <property type="entry name" value="NA_SOLUT_SYMP_3"/>
    <property type="match status" value="1"/>
</dbReference>
<evidence type="ECO:0000256" key="8">
    <source>
        <dbReference type="ARBA" id="ARBA00023065"/>
    </source>
</evidence>
<feature type="transmembrane region" description="Helical" evidence="12">
    <location>
        <begin position="320"/>
        <end position="338"/>
    </location>
</feature>
<dbReference type="Gene3D" id="1.20.1730.10">
    <property type="entry name" value="Sodium/glucose cotransporter"/>
    <property type="match status" value="1"/>
</dbReference>
<proteinExistence type="inferred from homology"/>
<keyword evidence="8" id="KW-0406">Ion transport</keyword>
<keyword evidence="5 12" id="KW-0812">Transmembrane</keyword>
<keyword evidence="10" id="KW-0739">Sodium transport</keyword>
<evidence type="ECO:0000313" key="13">
    <source>
        <dbReference type="EMBL" id="KAB1064742.1"/>
    </source>
</evidence>
<evidence type="ECO:0000256" key="9">
    <source>
        <dbReference type="ARBA" id="ARBA00023136"/>
    </source>
</evidence>
<organism evidence="13 14">
    <name type="scientific">Salibacter halophilus</name>
    <dbReference type="NCBI Taxonomy" id="1803916"/>
    <lineage>
        <taxon>Bacteria</taxon>
        <taxon>Pseudomonadati</taxon>
        <taxon>Bacteroidota</taxon>
        <taxon>Flavobacteriia</taxon>
        <taxon>Flavobacteriales</taxon>
        <taxon>Salibacteraceae</taxon>
        <taxon>Salibacter</taxon>
    </lineage>
</organism>
<dbReference type="GO" id="GO:0005886">
    <property type="term" value="C:plasma membrane"/>
    <property type="evidence" value="ECO:0007669"/>
    <property type="project" value="UniProtKB-SubCell"/>
</dbReference>
<keyword evidence="6 12" id="KW-1133">Transmembrane helix</keyword>
<dbReference type="PANTHER" id="PTHR42985">
    <property type="entry name" value="SODIUM-COUPLED MONOCARBOXYLATE TRANSPORTER"/>
    <property type="match status" value="1"/>
</dbReference>
<dbReference type="Proteomes" id="UP000435357">
    <property type="component" value="Unassembled WGS sequence"/>
</dbReference>
<comment type="subcellular location">
    <subcellularLocation>
        <location evidence="1">Cell membrane</location>
        <topology evidence="1">Multi-pass membrane protein</topology>
    </subcellularLocation>
</comment>
<name>A0A6N6M961_9FLAO</name>
<feature type="transmembrane region" description="Helical" evidence="12">
    <location>
        <begin position="398"/>
        <end position="418"/>
    </location>
</feature>
<feature type="transmembrane region" description="Helical" evidence="12">
    <location>
        <begin position="118"/>
        <end position="145"/>
    </location>
</feature>
<feature type="transmembrane region" description="Helical" evidence="12">
    <location>
        <begin position="234"/>
        <end position="251"/>
    </location>
</feature>
<dbReference type="EMBL" id="WACR01000004">
    <property type="protein sequence ID" value="KAB1064742.1"/>
    <property type="molecule type" value="Genomic_DNA"/>
</dbReference>
<dbReference type="GO" id="GO:0006814">
    <property type="term" value="P:sodium ion transport"/>
    <property type="evidence" value="ECO:0007669"/>
    <property type="project" value="UniProtKB-KW"/>
</dbReference>
<evidence type="ECO:0000256" key="7">
    <source>
        <dbReference type="ARBA" id="ARBA00023053"/>
    </source>
</evidence>
<keyword evidence="4" id="KW-1003">Cell membrane</keyword>
<feature type="transmembrane region" description="Helical" evidence="12">
    <location>
        <begin position="430"/>
        <end position="446"/>
    </location>
</feature>
<keyword evidence="3" id="KW-0813">Transport</keyword>
<dbReference type="OrthoDB" id="891563at2"/>
<feature type="transmembrane region" description="Helical" evidence="12">
    <location>
        <begin position="6"/>
        <end position="25"/>
    </location>
</feature>
<keyword evidence="14" id="KW-1185">Reference proteome</keyword>
<feature type="transmembrane region" description="Helical" evidence="12">
    <location>
        <begin position="151"/>
        <end position="170"/>
    </location>
</feature>
<evidence type="ECO:0000256" key="12">
    <source>
        <dbReference type="SAM" id="Phobius"/>
    </source>
</evidence>
<evidence type="ECO:0000256" key="1">
    <source>
        <dbReference type="ARBA" id="ARBA00004651"/>
    </source>
</evidence>
<accession>A0A6N6M961</accession>
<dbReference type="PANTHER" id="PTHR42985:SF47">
    <property type="entry name" value="INTEGRAL MEMBRANE TRANSPORT PROTEIN"/>
    <property type="match status" value="1"/>
</dbReference>
<dbReference type="CDD" id="cd10326">
    <property type="entry name" value="SLC5sbd_NIS-like"/>
    <property type="match status" value="1"/>
</dbReference>
<dbReference type="AlphaFoldDB" id="A0A6N6M961"/>
<feature type="transmembrane region" description="Helical" evidence="12">
    <location>
        <begin position="374"/>
        <end position="392"/>
    </location>
</feature>
<reference evidence="13 14" key="1">
    <citation type="submission" date="2019-09" db="EMBL/GenBank/DDBJ databases">
        <title>Genomes of Cryomorphaceae.</title>
        <authorList>
            <person name="Bowman J.P."/>
        </authorList>
    </citation>
    <scope>NUCLEOTIDE SEQUENCE [LARGE SCALE GENOMIC DNA]</scope>
    <source>
        <strain evidence="13 14">KCTC 52047</strain>
    </source>
</reference>
<comment type="similarity">
    <text evidence="2 11">Belongs to the sodium:solute symporter (SSF) (TC 2.A.21) family.</text>
</comment>
<feature type="transmembrane region" description="Helical" evidence="12">
    <location>
        <begin position="76"/>
        <end position="97"/>
    </location>
</feature>
<sequence length="483" mass="53899">MSPYVVIALLAGYFGVLLLISHFTGEDSNDAFFIGKRSSPWYVVAFGMIGASLSGVTFISVPGWVGDSQFSYMQMVLGYLPGYLVVALVLMPLYYRLNLTSIYTYLRDRFGQNAYKAGASFFLLSRVVGASFRLYLVAIVLQYAVFEKMGFDVPFVVPVIITILLIWLYTRKGGIKTIIWTDTLQTTFMLLAVIVSIAMIARYFGDGFGDLTNRIVESDYSQIFFFELNDSRNFFKNFLGGAFITIVMTGLDQDMMQKNLSCKNIGEAKKNMLWFSVTLVFVNLLFLSLGALLFMYAGEKGITIPQQADELFPMIAMDGYLGYAVALFFILGLIAAAYSSADSALTALTTSFCVDILDIEKYEKPKRNAIRKKVHIGVSVVLVIVIVAFRAINNESVISELFTAAGFTYGPLLGLYAFGLFSKWHIKDRWVWPVLIAAPILSYVVKANAKEWFNGYEVGFEVVIINGLLTFIGLMLIKSVKKN</sequence>
<feature type="transmembrane region" description="Helical" evidence="12">
    <location>
        <begin position="458"/>
        <end position="477"/>
    </location>
</feature>
<dbReference type="GO" id="GO:0015293">
    <property type="term" value="F:symporter activity"/>
    <property type="evidence" value="ECO:0007669"/>
    <property type="project" value="TreeGrafter"/>
</dbReference>
<evidence type="ECO:0000313" key="14">
    <source>
        <dbReference type="Proteomes" id="UP000435357"/>
    </source>
</evidence>
<keyword evidence="7" id="KW-0915">Sodium</keyword>
<feature type="transmembrane region" description="Helical" evidence="12">
    <location>
        <begin position="182"/>
        <end position="204"/>
    </location>
</feature>
<dbReference type="Pfam" id="PF00474">
    <property type="entry name" value="SSF"/>
    <property type="match status" value="1"/>
</dbReference>